<dbReference type="VEuPathDB" id="FungiDB:AB675_1918"/>
<dbReference type="OrthoDB" id="206452at2759"/>
<sequence>MSSPPSLQGWHRLSKGAGGKAGKDFKRATSPQRTGSRRSPAHSRNTSTSSKSSFGKQGGRSPDLTYHGQYLAFYGSPLSNFHVAKSFRGSSAMPYLLNELERLEIMHPARDSIAVQKMEEHHFICGEQFMMACKGFLFELTTIPLFSDSIDIFAQNLRGAASSQIPNPFDDLNQQHEQFTNSVFWQILESTSPQHIKSLGRRTPNFNEEVWTKASKAVVIAASLARAEVNPQLSDIYKSAWNTTDNMPKHYFVEASPVDKVWGVGLGREDRKIRDRKLWKGENRLGHCHDEAMRLYMTKRQPKADFVQEIKELKEKTSEADQEKKVEIEKYGEAAPADVTTNDIAKDDEETSAEDQGTPGDKNHLNRQPTHPAWKEFIDNEDRGKKETTRESSSGH</sequence>
<evidence type="ECO:0000313" key="3">
    <source>
        <dbReference type="EMBL" id="KPI42773.1"/>
    </source>
</evidence>
<dbReference type="CDD" id="cd15457">
    <property type="entry name" value="NADAR"/>
    <property type="match status" value="1"/>
</dbReference>
<feature type="compositionally biased region" description="Basic and acidic residues" evidence="1">
    <location>
        <begin position="373"/>
        <end position="390"/>
    </location>
</feature>
<name>A0A0N1P0X8_9EURO</name>
<dbReference type="InterPro" id="IPR012816">
    <property type="entry name" value="NADAR"/>
</dbReference>
<dbReference type="InterPro" id="IPR037238">
    <property type="entry name" value="YbiA-like_sf"/>
</dbReference>
<feature type="compositionally biased region" description="Low complexity" evidence="1">
    <location>
        <begin position="43"/>
        <end position="61"/>
    </location>
</feature>
<keyword evidence="4" id="KW-1185">Reference proteome</keyword>
<dbReference type="Proteomes" id="UP000038010">
    <property type="component" value="Unassembled WGS sequence"/>
</dbReference>
<feature type="region of interest" description="Disordered" evidence="1">
    <location>
        <begin position="1"/>
        <end position="61"/>
    </location>
</feature>
<dbReference type="STRING" id="1664694.A0A0N1P0X8"/>
<gene>
    <name evidence="3" type="ORF">AB675_1918</name>
</gene>
<reference evidence="3 4" key="1">
    <citation type="submission" date="2015-06" db="EMBL/GenBank/DDBJ databases">
        <title>Draft genome of the ant-associated black yeast Phialophora attae CBS 131958.</title>
        <authorList>
            <person name="Moreno L.F."/>
            <person name="Stielow B.J."/>
            <person name="de Hoog S."/>
            <person name="Vicente V.A."/>
            <person name="Weiss V.A."/>
            <person name="de Vries M."/>
            <person name="Cruz L.M."/>
            <person name="Souza E.M."/>
        </authorList>
    </citation>
    <scope>NUCLEOTIDE SEQUENCE [LARGE SCALE GENOMIC DNA]</scope>
    <source>
        <strain evidence="3 4">CBS 131958</strain>
    </source>
</reference>
<protein>
    <recommendedName>
        <fullName evidence="2">NADAR domain-containing protein</fullName>
    </recommendedName>
</protein>
<proteinExistence type="predicted"/>
<dbReference type="Pfam" id="PF08719">
    <property type="entry name" value="NADAR"/>
    <property type="match status" value="1"/>
</dbReference>
<accession>A0A0N1P0X8</accession>
<feature type="domain" description="NADAR" evidence="2">
    <location>
        <begin position="116"/>
        <end position="288"/>
    </location>
</feature>
<dbReference type="EMBL" id="LFJN01000006">
    <property type="protein sequence ID" value="KPI42773.1"/>
    <property type="molecule type" value="Genomic_DNA"/>
</dbReference>
<feature type="region of interest" description="Disordered" evidence="1">
    <location>
        <begin position="315"/>
        <end position="396"/>
    </location>
</feature>
<dbReference type="GeneID" id="28733724"/>
<evidence type="ECO:0000313" key="4">
    <source>
        <dbReference type="Proteomes" id="UP000038010"/>
    </source>
</evidence>
<evidence type="ECO:0000259" key="2">
    <source>
        <dbReference type="Pfam" id="PF08719"/>
    </source>
</evidence>
<dbReference type="SUPFAM" id="SSF143990">
    <property type="entry name" value="YbiA-like"/>
    <property type="match status" value="1"/>
</dbReference>
<dbReference type="AlphaFoldDB" id="A0A0N1P0X8"/>
<comment type="caution">
    <text evidence="3">The sequence shown here is derived from an EMBL/GenBank/DDBJ whole genome shotgun (WGS) entry which is preliminary data.</text>
</comment>
<organism evidence="3 4">
    <name type="scientific">Cyphellophora attinorum</name>
    <dbReference type="NCBI Taxonomy" id="1664694"/>
    <lineage>
        <taxon>Eukaryota</taxon>
        <taxon>Fungi</taxon>
        <taxon>Dikarya</taxon>
        <taxon>Ascomycota</taxon>
        <taxon>Pezizomycotina</taxon>
        <taxon>Eurotiomycetes</taxon>
        <taxon>Chaetothyriomycetidae</taxon>
        <taxon>Chaetothyriales</taxon>
        <taxon>Cyphellophoraceae</taxon>
        <taxon>Cyphellophora</taxon>
    </lineage>
</organism>
<feature type="compositionally biased region" description="Basic and acidic residues" evidence="1">
    <location>
        <begin position="315"/>
        <end position="332"/>
    </location>
</feature>
<dbReference type="RefSeq" id="XP_018002736.1">
    <property type="nucleotide sequence ID" value="XM_018141845.1"/>
</dbReference>
<evidence type="ECO:0000256" key="1">
    <source>
        <dbReference type="SAM" id="MobiDB-lite"/>
    </source>
</evidence>
<dbReference type="Gene3D" id="1.10.357.40">
    <property type="entry name" value="YbiA-like"/>
    <property type="match status" value="1"/>
</dbReference>